<dbReference type="Proteomes" id="UP000306317">
    <property type="component" value="Unassembled WGS sequence"/>
</dbReference>
<accession>A0A4S3KCX8</accession>
<proteinExistence type="predicted"/>
<organism evidence="3 4">
    <name type="scientific">Rhodanobacter lindaniclasticus</name>
    <dbReference type="NCBI Taxonomy" id="75310"/>
    <lineage>
        <taxon>Bacteria</taxon>
        <taxon>Pseudomonadati</taxon>
        <taxon>Pseudomonadota</taxon>
        <taxon>Gammaproteobacteria</taxon>
        <taxon>Lysobacterales</taxon>
        <taxon>Rhodanobacteraceae</taxon>
        <taxon>Rhodanobacter</taxon>
    </lineage>
</organism>
<sequence length="348" mass="36262">MHEAASVETTIAAAGQPLTGVTREAMEQHFGHDFSGVRVHADGAAAGSADAVDAHAYTVGSHIVFGAGQYAPQTLRGQGLLAHELAHVVQQQGALGAAGESLPLEREADQAALRVLNGQSAAVAGRGATGVMRQPKGSGASAAPKPVPPRVPTATEQKVIEAARGAAAVRTQLAYFGTAGIGPGTPDNRQDIADYERRQRARQLATRMFDWDPPNMEQVGEIVNKMINHVAPGTDYRVAGAGDPECGTRSGYVVGHRLPIVLCPGFFRESPEQRVRTLIHEAAHVVGIGKADTGESYCVVFDCEHGCGGFDSADSWAQYVHCLSGQAADKPQVIRGKAPGSAGKGGQP</sequence>
<evidence type="ECO:0000256" key="1">
    <source>
        <dbReference type="SAM" id="MobiDB-lite"/>
    </source>
</evidence>
<dbReference type="InterPro" id="IPR024079">
    <property type="entry name" value="MetalloPept_cat_dom_sf"/>
</dbReference>
<gene>
    <name evidence="3" type="ORF">B1991_13805</name>
</gene>
<evidence type="ECO:0000313" key="4">
    <source>
        <dbReference type="Proteomes" id="UP000306317"/>
    </source>
</evidence>
<dbReference type="AlphaFoldDB" id="A0A4S3KCX8"/>
<protein>
    <recommendedName>
        <fullName evidence="2">eCIS core domain-containing protein</fullName>
    </recommendedName>
</protein>
<name>A0A4S3KCX8_9GAMM</name>
<dbReference type="EMBL" id="MWIO01000039">
    <property type="protein sequence ID" value="THD06287.1"/>
    <property type="molecule type" value="Genomic_DNA"/>
</dbReference>
<comment type="caution">
    <text evidence="3">The sequence shown here is derived from an EMBL/GenBank/DDBJ whole genome shotgun (WGS) entry which is preliminary data.</text>
</comment>
<dbReference type="RefSeq" id="WP_210772139.1">
    <property type="nucleotide sequence ID" value="NZ_MWIO01000039.1"/>
</dbReference>
<dbReference type="Gene3D" id="3.40.390.10">
    <property type="entry name" value="Collagenase (Catalytic Domain)"/>
    <property type="match status" value="1"/>
</dbReference>
<dbReference type="Pfam" id="PF13699">
    <property type="entry name" value="eCIS_core"/>
    <property type="match status" value="1"/>
</dbReference>
<evidence type="ECO:0000313" key="3">
    <source>
        <dbReference type="EMBL" id="THD06287.1"/>
    </source>
</evidence>
<reference evidence="3 4" key="1">
    <citation type="submission" date="2017-02" db="EMBL/GenBank/DDBJ databases">
        <title>Whole genome sequencing of Rhodanobacter lindaniclasticus DSM 17932.</title>
        <authorList>
            <person name="Kumar S."/>
            <person name="Patil P."/>
            <person name="Patil P.B."/>
        </authorList>
    </citation>
    <scope>NUCLEOTIDE SEQUENCE [LARGE SCALE GENOMIC DNA]</scope>
    <source>
        <strain evidence="3 4">DSM 17932</strain>
    </source>
</reference>
<evidence type="ECO:0000259" key="2">
    <source>
        <dbReference type="Pfam" id="PF13699"/>
    </source>
</evidence>
<feature type="region of interest" description="Disordered" evidence="1">
    <location>
        <begin position="127"/>
        <end position="151"/>
    </location>
</feature>
<dbReference type="GO" id="GO:0008237">
    <property type="term" value="F:metallopeptidase activity"/>
    <property type="evidence" value="ECO:0007669"/>
    <property type="project" value="InterPro"/>
</dbReference>
<dbReference type="InterPro" id="IPR025295">
    <property type="entry name" value="eCIS_core_dom"/>
</dbReference>
<keyword evidence="4" id="KW-1185">Reference proteome</keyword>
<feature type="domain" description="eCIS core" evidence="2">
    <location>
        <begin position="17"/>
        <end position="93"/>
    </location>
</feature>